<evidence type="ECO:0000313" key="2">
    <source>
        <dbReference type="Proteomes" id="UP001519343"/>
    </source>
</evidence>
<reference evidence="1 2" key="1">
    <citation type="submission" date="2021-03" db="EMBL/GenBank/DDBJ databases">
        <title>Genomic Encyclopedia of Type Strains, Phase IV (KMG-IV): sequencing the most valuable type-strain genomes for metagenomic binning, comparative biology and taxonomic classification.</title>
        <authorList>
            <person name="Goeker M."/>
        </authorList>
    </citation>
    <scope>NUCLEOTIDE SEQUENCE [LARGE SCALE GENOMIC DNA]</scope>
    <source>
        <strain evidence="1 2">DSM 24738</strain>
    </source>
</reference>
<protein>
    <submittedName>
        <fullName evidence="1">Uncharacterized protein</fullName>
    </submittedName>
</protein>
<dbReference type="RefSeq" id="WP_209811593.1">
    <property type="nucleotide sequence ID" value="NZ_JAGGKT010000012.1"/>
</dbReference>
<keyword evidence="2" id="KW-1185">Reference proteome</keyword>
<dbReference type="EMBL" id="JAGGKT010000012">
    <property type="protein sequence ID" value="MBP1933575.1"/>
    <property type="molecule type" value="Genomic_DNA"/>
</dbReference>
<sequence>MKKKYDTAQLQAILKRLQAFVGNPYQNLFLCQKDSGHQALRPVIKDGAIYLTCLDCDYEEELGPEFFEDLE</sequence>
<dbReference type="Proteomes" id="UP001519343">
    <property type="component" value="Unassembled WGS sequence"/>
</dbReference>
<accession>A0ABS4GTH0</accession>
<name>A0ABS4GTH0_9BACL</name>
<organism evidence="1 2">
    <name type="scientific">Ammoniphilus resinae</name>
    <dbReference type="NCBI Taxonomy" id="861532"/>
    <lineage>
        <taxon>Bacteria</taxon>
        <taxon>Bacillati</taxon>
        <taxon>Bacillota</taxon>
        <taxon>Bacilli</taxon>
        <taxon>Bacillales</taxon>
        <taxon>Paenibacillaceae</taxon>
        <taxon>Aneurinibacillus group</taxon>
        <taxon>Ammoniphilus</taxon>
    </lineage>
</organism>
<gene>
    <name evidence="1" type="ORF">J2Z37_003588</name>
</gene>
<evidence type="ECO:0000313" key="1">
    <source>
        <dbReference type="EMBL" id="MBP1933575.1"/>
    </source>
</evidence>
<comment type="caution">
    <text evidence="1">The sequence shown here is derived from an EMBL/GenBank/DDBJ whole genome shotgun (WGS) entry which is preliminary data.</text>
</comment>
<proteinExistence type="predicted"/>